<dbReference type="FunFam" id="3.30.200.20:FF:000178">
    <property type="entry name" value="serine/threonine-protein kinase PBS1-like"/>
    <property type="match status" value="1"/>
</dbReference>
<keyword evidence="13 19" id="KW-1133">Transmembrane helix</keyword>
<dbReference type="SUPFAM" id="SSF56112">
    <property type="entry name" value="Protein kinase-like (PK-like)"/>
    <property type="match status" value="1"/>
</dbReference>
<evidence type="ECO:0000256" key="6">
    <source>
        <dbReference type="ARBA" id="ARBA00022679"/>
    </source>
</evidence>
<feature type="binding site" evidence="18">
    <location>
        <position position="482"/>
    </location>
    <ligand>
        <name>ATP</name>
        <dbReference type="ChEBI" id="CHEBI:30616"/>
    </ligand>
</feature>
<feature type="transmembrane region" description="Helical" evidence="19">
    <location>
        <begin position="350"/>
        <end position="371"/>
    </location>
</feature>
<keyword evidence="7 19" id="KW-0812">Transmembrane</keyword>
<keyword evidence="4" id="KW-0597">Phosphoprotein</keyword>
<evidence type="ECO:0000256" key="3">
    <source>
        <dbReference type="ARBA" id="ARBA00022527"/>
    </source>
</evidence>
<protein>
    <recommendedName>
        <fullName evidence="2">non-specific serine/threonine protein kinase</fullName>
        <ecNumber evidence="2">2.7.11.1</ecNumber>
    </recommendedName>
</protein>
<dbReference type="PANTHER" id="PTHR45631">
    <property type="entry name" value="OS07G0107800 PROTEIN-RELATED"/>
    <property type="match status" value="1"/>
</dbReference>
<keyword evidence="6" id="KW-0808">Transferase</keyword>
<evidence type="ECO:0000256" key="14">
    <source>
        <dbReference type="ARBA" id="ARBA00023136"/>
    </source>
</evidence>
<dbReference type="GO" id="GO:0005886">
    <property type="term" value="C:plasma membrane"/>
    <property type="evidence" value="ECO:0007669"/>
    <property type="project" value="UniProtKB-SubCell"/>
</dbReference>
<dbReference type="InterPro" id="IPR008271">
    <property type="entry name" value="Ser/Thr_kinase_AS"/>
</dbReference>
<dbReference type="PROSITE" id="PS50011">
    <property type="entry name" value="PROTEIN_KINASE_DOM"/>
    <property type="match status" value="1"/>
</dbReference>
<dbReference type="InterPro" id="IPR001611">
    <property type="entry name" value="Leu-rich_rpt"/>
</dbReference>
<gene>
    <name evidence="21" type="ORF">LUZ62_050711</name>
</gene>
<feature type="transmembrane region" description="Helical" evidence="19">
    <location>
        <begin position="392"/>
        <end position="415"/>
    </location>
</feature>
<dbReference type="Proteomes" id="UP001140206">
    <property type="component" value="Chromosome 2"/>
</dbReference>
<dbReference type="PROSITE" id="PS00108">
    <property type="entry name" value="PROTEIN_KINASE_ST"/>
    <property type="match status" value="1"/>
</dbReference>
<dbReference type="InterPro" id="IPR024788">
    <property type="entry name" value="Malectin-like_Carb-bd_dom"/>
</dbReference>
<evidence type="ECO:0000256" key="13">
    <source>
        <dbReference type="ARBA" id="ARBA00022989"/>
    </source>
</evidence>
<keyword evidence="12 18" id="KW-0067">ATP-binding</keyword>
<evidence type="ECO:0000256" key="15">
    <source>
        <dbReference type="ARBA" id="ARBA00023170"/>
    </source>
</evidence>
<proteinExistence type="predicted"/>
<keyword evidence="11 21" id="KW-0418">Kinase</keyword>
<keyword evidence="10 18" id="KW-0547">Nucleotide-binding</keyword>
<dbReference type="Pfam" id="PF12819">
    <property type="entry name" value="Malectin_like"/>
    <property type="match status" value="1"/>
</dbReference>
<evidence type="ECO:0000256" key="18">
    <source>
        <dbReference type="PROSITE-ProRule" id="PRU10141"/>
    </source>
</evidence>
<dbReference type="PANTHER" id="PTHR45631:SF202">
    <property type="entry name" value="SENESCENCE-INDUCED RECEPTOR-LIKE SERINE_THREONINE-PROTEIN KINASE"/>
    <property type="match status" value="1"/>
</dbReference>
<keyword evidence="14 19" id="KW-0472">Membrane</keyword>
<comment type="catalytic activity">
    <reaction evidence="17">
        <text>L-seryl-[protein] + ATP = O-phospho-L-seryl-[protein] + ADP + H(+)</text>
        <dbReference type="Rhea" id="RHEA:17989"/>
        <dbReference type="Rhea" id="RHEA-COMP:9863"/>
        <dbReference type="Rhea" id="RHEA-COMP:11604"/>
        <dbReference type="ChEBI" id="CHEBI:15378"/>
        <dbReference type="ChEBI" id="CHEBI:29999"/>
        <dbReference type="ChEBI" id="CHEBI:30616"/>
        <dbReference type="ChEBI" id="CHEBI:83421"/>
        <dbReference type="ChEBI" id="CHEBI:456216"/>
        <dbReference type="EC" id="2.7.11.1"/>
    </reaction>
</comment>
<dbReference type="SUPFAM" id="SSF52058">
    <property type="entry name" value="L domain-like"/>
    <property type="match status" value="1"/>
</dbReference>
<feature type="domain" description="Protein kinase" evidence="20">
    <location>
        <begin position="454"/>
        <end position="726"/>
    </location>
</feature>
<dbReference type="InterPro" id="IPR011009">
    <property type="entry name" value="Kinase-like_dom_sf"/>
</dbReference>
<evidence type="ECO:0000256" key="17">
    <source>
        <dbReference type="ARBA" id="ARBA00048679"/>
    </source>
</evidence>
<accession>A0AAV8G5D8</accession>
<dbReference type="FunFam" id="3.80.10.10:FF:000129">
    <property type="entry name" value="Leucine-rich repeat receptor-like kinase"/>
    <property type="match status" value="1"/>
</dbReference>
<keyword evidence="3" id="KW-0723">Serine/threonine-protein kinase</keyword>
<sequence length="768" mass="84656">MYAPYVSSAQLLISPWRYNLGASNGPLIRYPDDKYDRWWWANDTSWLTYVSTSSAVAPDAEFETPSVVMQTAATTLSTKQPLFLNWTSIYYNEFVILHFAEIDGNRSKTDRREFNIYAGGSMISNQPYVVTPLLSSQSLFFNYSTDADDYNTTLEATSNSTLPPILNAIELYGVITVPHPTYASDVTAINSIKDDYNITLRLGWMADPCLPYPWLGILCEKDSNNISRITQINLSGRGLRGSLSDHFGHLTALKYLTLINNSLSGSIPDSLSQLTELIGLNLSQNSLSGSFPGSLAKLNNLQFMNLSHNNLSGKLPKDINGTTISIGLPRKLQSKVDLGSLTFRGHSKRVGAWSVGIVLLVSISMIVFNDLGIRYGGTNPPADDEHSGKKKMIIAIAVVVPLLIIIVAILTAWWFKKKKNNGENIGRTWQIGGEGFPKLESRQFSYNDLKKITNQFKTSIGTGGFGSVYLGLLEDGVQVAVKMHSNMSAQGAKELLAEAASLTRVHHKNLVSLMGYCIDENCMALVYEYMQGGNLHDKLTDNDRPLAWKQRLRIAYESAQGLEYLHKACNPPLIHRDVKTTNILLTKNLEAKLADFGLSRVFNNDAVVTHVSTRVVGTPGYLDPEYYLSNQLSTKSDVFSFGVVLLELITGRRPVVAGLDEGNLVQWVHQRLSEGDIKSIVDPKMQDGFDINSVWKVTNLACKCTEFTSSERPTMTAVVAELKESLDLESSAAEMHTGATSLITDVSHDSLEISFQSGMPAASGPSVR</sequence>
<dbReference type="Pfam" id="PF00560">
    <property type="entry name" value="LRR_1"/>
    <property type="match status" value="3"/>
</dbReference>
<evidence type="ECO:0000256" key="8">
    <source>
        <dbReference type="ARBA" id="ARBA00022729"/>
    </source>
</evidence>
<comment type="catalytic activity">
    <reaction evidence="16">
        <text>L-threonyl-[protein] + ATP = O-phospho-L-threonyl-[protein] + ADP + H(+)</text>
        <dbReference type="Rhea" id="RHEA:46608"/>
        <dbReference type="Rhea" id="RHEA-COMP:11060"/>
        <dbReference type="Rhea" id="RHEA-COMP:11605"/>
        <dbReference type="ChEBI" id="CHEBI:15378"/>
        <dbReference type="ChEBI" id="CHEBI:30013"/>
        <dbReference type="ChEBI" id="CHEBI:30616"/>
        <dbReference type="ChEBI" id="CHEBI:61977"/>
        <dbReference type="ChEBI" id="CHEBI:456216"/>
        <dbReference type="EC" id="2.7.11.1"/>
    </reaction>
</comment>
<dbReference type="FunFam" id="1.10.510.10:FF:000146">
    <property type="entry name" value="LRR receptor-like serine/threonine-protein kinase IOS1"/>
    <property type="match status" value="1"/>
</dbReference>
<keyword evidence="9" id="KW-0677">Repeat</keyword>
<dbReference type="EMBL" id="JAMFTS010000002">
    <property type="protein sequence ID" value="KAJ4799465.1"/>
    <property type="molecule type" value="Genomic_DNA"/>
</dbReference>
<name>A0AAV8G5D8_9POAL</name>
<dbReference type="GO" id="GO:0004674">
    <property type="term" value="F:protein serine/threonine kinase activity"/>
    <property type="evidence" value="ECO:0007669"/>
    <property type="project" value="UniProtKB-KW"/>
</dbReference>
<comment type="caution">
    <text evidence="21">The sequence shown here is derived from an EMBL/GenBank/DDBJ whole genome shotgun (WGS) entry which is preliminary data.</text>
</comment>
<evidence type="ECO:0000256" key="4">
    <source>
        <dbReference type="ARBA" id="ARBA00022553"/>
    </source>
</evidence>
<dbReference type="Gene3D" id="3.30.200.20">
    <property type="entry name" value="Phosphorylase Kinase, domain 1"/>
    <property type="match status" value="1"/>
</dbReference>
<dbReference type="InterPro" id="IPR017441">
    <property type="entry name" value="Protein_kinase_ATP_BS"/>
</dbReference>
<organism evidence="21 22">
    <name type="scientific">Rhynchospora pubera</name>
    <dbReference type="NCBI Taxonomy" id="906938"/>
    <lineage>
        <taxon>Eukaryota</taxon>
        <taxon>Viridiplantae</taxon>
        <taxon>Streptophyta</taxon>
        <taxon>Embryophyta</taxon>
        <taxon>Tracheophyta</taxon>
        <taxon>Spermatophyta</taxon>
        <taxon>Magnoliopsida</taxon>
        <taxon>Liliopsida</taxon>
        <taxon>Poales</taxon>
        <taxon>Cyperaceae</taxon>
        <taxon>Cyperoideae</taxon>
        <taxon>Rhynchosporeae</taxon>
        <taxon>Rhynchospora</taxon>
    </lineage>
</organism>
<evidence type="ECO:0000256" key="2">
    <source>
        <dbReference type="ARBA" id="ARBA00012513"/>
    </source>
</evidence>
<evidence type="ECO:0000256" key="11">
    <source>
        <dbReference type="ARBA" id="ARBA00022777"/>
    </source>
</evidence>
<evidence type="ECO:0000256" key="10">
    <source>
        <dbReference type="ARBA" id="ARBA00022741"/>
    </source>
</evidence>
<evidence type="ECO:0000256" key="9">
    <source>
        <dbReference type="ARBA" id="ARBA00022737"/>
    </source>
</evidence>
<evidence type="ECO:0000259" key="20">
    <source>
        <dbReference type="PROSITE" id="PS50011"/>
    </source>
</evidence>
<evidence type="ECO:0000256" key="1">
    <source>
        <dbReference type="ARBA" id="ARBA00004162"/>
    </source>
</evidence>
<evidence type="ECO:0000313" key="22">
    <source>
        <dbReference type="Proteomes" id="UP001140206"/>
    </source>
</evidence>
<dbReference type="SMART" id="SM00220">
    <property type="entry name" value="S_TKc"/>
    <property type="match status" value="1"/>
</dbReference>
<dbReference type="EC" id="2.7.11.1" evidence="2"/>
<dbReference type="GO" id="GO:0005524">
    <property type="term" value="F:ATP binding"/>
    <property type="evidence" value="ECO:0007669"/>
    <property type="project" value="UniProtKB-UniRule"/>
</dbReference>
<evidence type="ECO:0000256" key="12">
    <source>
        <dbReference type="ARBA" id="ARBA00022840"/>
    </source>
</evidence>
<dbReference type="CDD" id="cd14066">
    <property type="entry name" value="STKc_IRAK"/>
    <property type="match status" value="1"/>
</dbReference>
<dbReference type="InterPro" id="IPR001245">
    <property type="entry name" value="Ser-Thr/Tyr_kinase_cat_dom"/>
</dbReference>
<keyword evidence="5" id="KW-0433">Leucine-rich repeat</keyword>
<keyword evidence="15" id="KW-0675">Receptor</keyword>
<dbReference type="Gene3D" id="3.80.10.10">
    <property type="entry name" value="Ribonuclease Inhibitor"/>
    <property type="match status" value="1"/>
</dbReference>
<evidence type="ECO:0000313" key="21">
    <source>
        <dbReference type="EMBL" id="KAJ4799465.1"/>
    </source>
</evidence>
<dbReference type="PROSITE" id="PS00107">
    <property type="entry name" value="PROTEIN_KINASE_ATP"/>
    <property type="match status" value="1"/>
</dbReference>
<dbReference type="Gene3D" id="1.10.510.10">
    <property type="entry name" value="Transferase(Phosphotransferase) domain 1"/>
    <property type="match status" value="1"/>
</dbReference>
<evidence type="ECO:0000256" key="7">
    <source>
        <dbReference type="ARBA" id="ARBA00022692"/>
    </source>
</evidence>
<dbReference type="Pfam" id="PF07714">
    <property type="entry name" value="PK_Tyr_Ser-Thr"/>
    <property type="match status" value="1"/>
</dbReference>
<evidence type="ECO:0000256" key="16">
    <source>
        <dbReference type="ARBA" id="ARBA00047899"/>
    </source>
</evidence>
<evidence type="ECO:0000256" key="5">
    <source>
        <dbReference type="ARBA" id="ARBA00022614"/>
    </source>
</evidence>
<evidence type="ECO:0000256" key="19">
    <source>
        <dbReference type="SAM" id="Phobius"/>
    </source>
</evidence>
<dbReference type="InterPro" id="IPR000719">
    <property type="entry name" value="Prot_kinase_dom"/>
</dbReference>
<comment type="subcellular location">
    <subcellularLocation>
        <location evidence="1">Cell membrane</location>
        <topology evidence="1">Single-pass membrane protein</topology>
    </subcellularLocation>
</comment>
<keyword evidence="8" id="KW-0732">Signal</keyword>
<dbReference type="InterPro" id="IPR032675">
    <property type="entry name" value="LRR_dom_sf"/>
</dbReference>
<dbReference type="AlphaFoldDB" id="A0AAV8G5D8"/>
<keyword evidence="22" id="KW-1185">Reference proteome</keyword>
<reference evidence="21" key="1">
    <citation type="submission" date="2022-08" db="EMBL/GenBank/DDBJ databases">
        <authorList>
            <person name="Marques A."/>
        </authorList>
    </citation>
    <scope>NUCLEOTIDE SEQUENCE</scope>
    <source>
        <strain evidence="21">RhyPub2mFocal</strain>
        <tissue evidence="21">Leaves</tissue>
    </source>
</reference>